<name>A0A814S333_ADIRI</name>
<dbReference type="FunFam" id="1.10.418.10:FF:000010">
    <property type="entry name" value="Plastin-3 isoform 1"/>
    <property type="match status" value="1"/>
</dbReference>
<dbReference type="InterPro" id="IPR018247">
    <property type="entry name" value="EF_Hand_1_Ca_BS"/>
</dbReference>
<evidence type="ECO:0000313" key="8">
    <source>
        <dbReference type="EMBL" id="CAF1139798.1"/>
    </source>
</evidence>
<keyword evidence="1" id="KW-0479">Metal-binding</keyword>
<keyword evidence="4" id="KW-0009">Actin-binding</keyword>
<dbReference type="Pfam" id="PF00307">
    <property type="entry name" value="CH"/>
    <property type="match status" value="4"/>
</dbReference>
<dbReference type="PROSITE" id="PS00018">
    <property type="entry name" value="EF_HAND_1"/>
    <property type="match status" value="1"/>
</dbReference>
<evidence type="ECO:0000256" key="4">
    <source>
        <dbReference type="ARBA" id="ARBA00023203"/>
    </source>
</evidence>
<comment type="caution">
    <text evidence="8">The sequence shown here is derived from an EMBL/GenBank/DDBJ whole genome shotgun (WGS) entry which is preliminary data.</text>
</comment>
<dbReference type="PROSITE" id="PS00020">
    <property type="entry name" value="ACTININ_2"/>
    <property type="match status" value="1"/>
</dbReference>
<dbReference type="GO" id="GO:0005737">
    <property type="term" value="C:cytoplasm"/>
    <property type="evidence" value="ECO:0007669"/>
    <property type="project" value="TreeGrafter"/>
</dbReference>
<dbReference type="PROSITE" id="PS50021">
    <property type="entry name" value="CH"/>
    <property type="match status" value="4"/>
</dbReference>
<reference evidence="8" key="1">
    <citation type="submission" date="2021-02" db="EMBL/GenBank/DDBJ databases">
        <authorList>
            <person name="Nowell W R."/>
        </authorList>
    </citation>
    <scope>NUCLEOTIDE SEQUENCE</scope>
</reference>
<feature type="domain" description="EF-hand" evidence="7">
    <location>
        <begin position="68"/>
        <end position="103"/>
    </location>
</feature>
<feature type="domain" description="Calponin-homology (CH)" evidence="6">
    <location>
        <begin position="158"/>
        <end position="278"/>
    </location>
</feature>
<dbReference type="GO" id="GO:0005509">
    <property type="term" value="F:calcium ion binding"/>
    <property type="evidence" value="ECO:0007669"/>
    <property type="project" value="InterPro"/>
</dbReference>
<dbReference type="Proteomes" id="UP000663828">
    <property type="component" value="Unassembled WGS sequence"/>
</dbReference>
<dbReference type="PANTHER" id="PTHR19961:SF18">
    <property type="entry name" value="FI19014P1"/>
    <property type="match status" value="1"/>
</dbReference>
<evidence type="ECO:0000256" key="1">
    <source>
        <dbReference type="ARBA" id="ARBA00022723"/>
    </source>
</evidence>
<feature type="region of interest" description="Disordered" evidence="5">
    <location>
        <begin position="884"/>
        <end position="972"/>
    </location>
</feature>
<dbReference type="InterPro" id="IPR036872">
    <property type="entry name" value="CH_dom_sf"/>
</dbReference>
<dbReference type="Gene3D" id="1.10.418.10">
    <property type="entry name" value="Calponin-like domain"/>
    <property type="match status" value="4"/>
</dbReference>
<accession>A0A814S333</accession>
<dbReference type="InterPro" id="IPR001715">
    <property type="entry name" value="CH_dom"/>
</dbReference>
<dbReference type="GO" id="GO:0051017">
    <property type="term" value="P:actin filament bundle assembly"/>
    <property type="evidence" value="ECO:0007669"/>
    <property type="project" value="InterPro"/>
</dbReference>
<dbReference type="InterPro" id="IPR001589">
    <property type="entry name" value="Actinin_actin-bd_CS"/>
</dbReference>
<evidence type="ECO:0008006" key="10">
    <source>
        <dbReference type="Google" id="ProtNLM"/>
    </source>
</evidence>
<dbReference type="CDD" id="cd21301">
    <property type="entry name" value="CH_PLS_rpt4"/>
    <property type="match status" value="1"/>
</dbReference>
<dbReference type="InterPro" id="IPR002048">
    <property type="entry name" value="EF_hand_dom"/>
</dbReference>
<feature type="compositionally biased region" description="Polar residues" evidence="5">
    <location>
        <begin position="1036"/>
        <end position="1056"/>
    </location>
</feature>
<dbReference type="GO" id="GO:0051639">
    <property type="term" value="P:actin filament network formation"/>
    <property type="evidence" value="ECO:0007669"/>
    <property type="project" value="TreeGrafter"/>
</dbReference>
<feature type="compositionally biased region" description="Polar residues" evidence="5">
    <location>
        <begin position="918"/>
        <end position="957"/>
    </location>
</feature>
<dbReference type="EMBL" id="CAJNOR010001419">
    <property type="protein sequence ID" value="CAF1139798.1"/>
    <property type="molecule type" value="Genomic_DNA"/>
</dbReference>
<dbReference type="AlphaFoldDB" id="A0A814S333"/>
<evidence type="ECO:0000259" key="7">
    <source>
        <dbReference type="PROSITE" id="PS50222"/>
    </source>
</evidence>
<feature type="domain" description="Calponin-homology (CH)" evidence="6">
    <location>
        <begin position="557"/>
        <end position="665"/>
    </location>
</feature>
<feature type="domain" description="Calponin-homology (CH)" evidence="6">
    <location>
        <begin position="306"/>
        <end position="414"/>
    </location>
</feature>
<dbReference type="PROSITE" id="PS50222">
    <property type="entry name" value="EF_HAND_2"/>
    <property type="match status" value="1"/>
</dbReference>
<dbReference type="InterPro" id="IPR039959">
    <property type="entry name" value="Fimbrin/Plastin"/>
</dbReference>
<organism evidence="8 9">
    <name type="scientific">Adineta ricciae</name>
    <name type="common">Rotifer</name>
    <dbReference type="NCBI Taxonomy" id="249248"/>
    <lineage>
        <taxon>Eukaryota</taxon>
        <taxon>Metazoa</taxon>
        <taxon>Spiralia</taxon>
        <taxon>Gnathifera</taxon>
        <taxon>Rotifera</taxon>
        <taxon>Eurotatoria</taxon>
        <taxon>Bdelloidea</taxon>
        <taxon>Adinetida</taxon>
        <taxon>Adinetidae</taxon>
        <taxon>Adineta</taxon>
    </lineage>
</organism>
<dbReference type="SMART" id="SM00033">
    <property type="entry name" value="CH"/>
    <property type="match status" value="4"/>
</dbReference>
<feature type="compositionally biased region" description="Basic and acidic residues" evidence="5">
    <location>
        <begin position="961"/>
        <end position="972"/>
    </location>
</feature>
<dbReference type="CDD" id="cd21298">
    <property type="entry name" value="CH_PLS_rpt3"/>
    <property type="match status" value="1"/>
</dbReference>
<keyword evidence="9" id="KW-1185">Reference proteome</keyword>
<feature type="region of interest" description="Disordered" evidence="5">
    <location>
        <begin position="740"/>
        <end position="768"/>
    </location>
</feature>
<feature type="region of interest" description="Disordered" evidence="5">
    <location>
        <begin position="671"/>
        <end position="705"/>
    </location>
</feature>
<dbReference type="SUPFAM" id="SSF47576">
    <property type="entry name" value="Calponin-homology domain, CH-domain"/>
    <property type="match status" value="1"/>
</dbReference>
<evidence type="ECO:0000256" key="2">
    <source>
        <dbReference type="ARBA" id="ARBA00022737"/>
    </source>
</evidence>
<evidence type="ECO:0000256" key="5">
    <source>
        <dbReference type="SAM" id="MobiDB-lite"/>
    </source>
</evidence>
<dbReference type="GO" id="GO:0051015">
    <property type="term" value="F:actin filament binding"/>
    <property type="evidence" value="ECO:0007669"/>
    <property type="project" value="InterPro"/>
</dbReference>
<dbReference type="PANTHER" id="PTHR19961">
    <property type="entry name" value="FIMBRIN/PLASTIN"/>
    <property type="match status" value="1"/>
</dbReference>
<proteinExistence type="predicted"/>
<feature type="region of interest" description="Disordered" evidence="5">
    <location>
        <begin position="1032"/>
        <end position="1056"/>
    </location>
</feature>
<dbReference type="SUPFAM" id="SSF47473">
    <property type="entry name" value="EF-hand"/>
    <property type="match status" value="1"/>
</dbReference>
<sequence>MSSSSFNAFRGPNANRSAASNDLKHHIRESRWIQPEQWQLPEVEQKFQKGSIDFTEVHSMLQQLGIKVERFELNKILDAHDKNKDRKLSKEEFEELYMKLRAEKDPGSTWNKTVKPIAGGAFDTFKTQRIDEDDETNSSLSTVEKLQDTSGPYHSVLVEERVWTANWVNQLLADDVHLNLRANPIDTQDPQELYKRCQDGILLCKLINVAVPKTIDERAINLNLNKQDIFRQSENLELAINSARGIGCKVVNIHPENISKAVPHLIMGLLWQIIRIQLTHEINLKHVPGLVLLLRDGETAEHLLKLSPEDLLLRWFNYQLQRSQYKGKPVSNFSNDIKDSEAYTYLLNVIAPENTKPPLTLNPLNESDLRYRAELMLKESDKIKARAHITPDDVVKGNPRLNFAFVANLFNIYPALDLPTEQILQLQPDVVIEETREEKTYRNFINSLGLEPHVNYLYSDLCDGLIILQLYDIIRPNTVDWSKIYKTFNAIKERFQKLNNCNYAVTYAKDPLFFKVTGIGGSNILEGNKTLTLGLVWQIMRAYTLSILQKLAKSSTPIADKEIINWANEKLKSANKHTFLTNFQDSSLSDSMLICDLIDAIKPGSIQYNLLKTSGTSEAKMDNALYAISMARKIGARVYALPEDIVETKQKMLLTVFACLMASDMLAPNETPSNLRLSNSQKRSSHSPASNHMIADSPGSSPARRSNIFITNRIQPTSEHIYEKHLPLVRDVPSTFAQQARVYEDARSRSRSKTPIGTASPKAPQRSLSASISSIFNTLSKRSTENTMGSNGDLNELRITSSRRSRPLSTESGRRGIDTPHVITKQINVTPQKQSIDNGIDSRYATHRSETVRQQQTPLHSARVRLNVPNVHVESPLMHEVLTKEQGNTGPLYQRRTNNSVRSPIKQKIDKYRRRSGEATQGGNVTTSDGHMPTPTTTLALNSPSSVRSKQQASPSSIRRVASDAETSSRPEVFRLSVDSNVLHNDHPPSNGQHRLKPAQIYSTHEQLVPVVTAHITSSAHRRLYQIPAATPIQPRPTNIQGKQRQSSAKQSTTTANNQGNMYLAFIASRHLSTLEANVPEYDMDHPRLLRIFTWLQNVEDHRHGQSDHDLLITEQNQRMLDQEENFSLYSEIQHAVDDIPANTTGEPCERIPTIEFEN</sequence>
<evidence type="ECO:0000313" key="9">
    <source>
        <dbReference type="Proteomes" id="UP000663828"/>
    </source>
</evidence>
<evidence type="ECO:0000256" key="3">
    <source>
        <dbReference type="ARBA" id="ARBA00022837"/>
    </source>
</evidence>
<feature type="domain" description="Calponin-homology (CH)" evidence="6">
    <location>
        <begin position="435"/>
        <end position="544"/>
    </location>
</feature>
<dbReference type="Gene3D" id="1.10.238.10">
    <property type="entry name" value="EF-hand"/>
    <property type="match status" value="1"/>
</dbReference>
<dbReference type="FunFam" id="1.10.418.10:FF:000042">
    <property type="entry name" value="Fimbrin, putative"/>
    <property type="match status" value="1"/>
</dbReference>
<keyword evidence="2" id="KW-0677">Repeat</keyword>
<dbReference type="InterPro" id="IPR011992">
    <property type="entry name" value="EF-hand-dom_pair"/>
</dbReference>
<protein>
    <recommendedName>
        <fullName evidence="10">Fimbrin</fullName>
    </recommendedName>
</protein>
<dbReference type="GO" id="GO:0032432">
    <property type="term" value="C:actin filament bundle"/>
    <property type="evidence" value="ECO:0007669"/>
    <property type="project" value="TreeGrafter"/>
</dbReference>
<feature type="compositionally biased region" description="Polar residues" evidence="5">
    <location>
        <begin position="671"/>
        <end position="690"/>
    </location>
</feature>
<evidence type="ECO:0000259" key="6">
    <source>
        <dbReference type="PROSITE" id="PS50021"/>
    </source>
</evidence>
<keyword evidence="3" id="KW-0106">Calcium</keyword>
<dbReference type="GO" id="GO:0005884">
    <property type="term" value="C:actin filament"/>
    <property type="evidence" value="ECO:0007669"/>
    <property type="project" value="TreeGrafter"/>
</dbReference>
<feature type="compositionally biased region" description="Polar residues" evidence="5">
    <location>
        <begin position="885"/>
        <end position="902"/>
    </location>
</feature>
<gene>
    <name evidence="8" type="ORF">XAT740_LOCUS20357</name>
</gene>